<gene>
    <name evidence="2" type="ORF">PG993_011410</name>
</gene>
<evidence type="ECO:0000313" key="3">
    <source>
        <dbReference type="Proteomes" id="UP001444661"/>
    </source>
</evidence>
<feature type="compositionally biased region" description="Basic and acidic residues" evidence="1">
    <location>
        <begin position="163"/>
        <end position="182"/>
    </location>
</feature>
<dbReference type="EMBL" id="JAQQWK010000010">
    <property type="protein sequence ID" value="KAK8030119.1"/>
    <property type="molecule type" value="Genomic_DNA"/>
</dbReference>
<reference evidence="2 3" key="1">
    <citation type="submission" date="2023-01" db="EMBL/GenBank/DDBJ databases">
        <title>Analysis of 21 Apiospora genomes using comparative genomics revels a genus with tremendous synthesis potential of carbohydrate active enzymes and secondary metabolites.</title>
        <authorList>
            <person name="Sorensen T."/>
        </authorList>
    </citation>
    <scope>NUCLEOTIDE SEQUENCE [LARGE SCALE GENOMIC DNA]</scope>
    <source>
        <strain evidence="2 3">CBS 33761</strain>
    </source>
</reference>
<name>A0ABR1SFY5_9PEZI</name>
<sequence length="197" mass="23166">MSRSWSNAEKRRLVEGLCRPGAMSQPYDSHPFGRVLDSRGLHEYFLAGEFESGERFQRAKRAMDTYLCRMLQRDFTPLVDQVPAYIKATHDGILNTGDQLIRWLYYTYNFYDSDEDSDSDEEEEATDGEADEEADEEEDSEEDEEDEEMEDSEDEQEQPAEEPGTREFRLEEPSEEYSRRVNEYNSWIRHREGLPDA</sequence>
<protein>
    <submittedName>
        <fullName evidence="2">Uncharacterized protein</fullName>
    </submittedName>
</protein>
<evidence type="ECO:0000256" key="1">
    <source>
        <dbReference type="SAM" id="MobiDB-lite"/>
    </source>
</evidence>
<feature type="compositionally biased region" description="Acidic residues" evidence="1">
    <location>
        <begin position="114"/>
        <end position="160"/>
    </location>
</feature>
<evidence type="ECO:0000313" key="2">
    <source>
        <dbReference type="EMBL" id="KAK8030119.1"/>
    </source>
</evidence>
<dbReference type="Proteomes" id="UP001444661">
    <property type="component" value="Unassembled WGS sequence"/>
</dbReference>
<proteinExistence type="predicted"/>
<keyword evidence="3" id="KW-1185">Reference proteome</keyword>
<accession>A0ABR1SFY5</accession>
<feature type="region of interest" description="Disordered" evidence="1">
    <location>
        <begin position="114"/>
        <end position="197"/>
    </location>
</feature>
<organism evidence="2 3">
    <name type="scientific">Apiospora rasikravindrae</name>
    <dbReference type="NCBI Taxonomy" id="990691"/>
    <lineage>
        <taxon>Eukaryota</taxon>
        <taxon>Fungi</taxon>
        <taxon>Dikarya</taxon>
        <taxon>Ascomycota</taxon>
        <taxon>Pezizomycotina</taxon>
        <taxon>Sordariomycetes</taxon>
        <taxon>Xylariomycetidae</taxon>
        <taxon>Amphisphaeriales</taxon>
        <taxon>Apiosporaceae</taxon>
        <taxon>Apiospora</taxon>
    </lineage>
</organism>
<comment type="caution">
    <text evidence="2">The sequence shown here is derived from an EMBL/GenBank/DDBJ whole genome shotgun (WGS) entry which is preliminary data.</text>
</comment>